<keyword evidence="1" id="KW-0812">Transmembrane</keyword>
<protein>
    <recommendedName>
        <fullName evidence="4">DUF3667 domain-containing protein</fullName>
    </recommendedName>
</protein>
<name>A0A1D8P8F4_9FLAO</name>
<feature type="transmembrane region" description="Helical" evidence="1">
    <location>
        <begin position="91"/>
        <end position="108"/>
    </location>
</feature>
<keyword evidence="3" id="KW-1185">Reference proteome</keyword>
<feature type="transmembrane region" description="Helical" evidence="1">
    <location>
        <begin position="323"/>
        <end position="346"/>
    </location>
</feature>
<evidence type="ECO:0008006" key="4">
    <source>
        <dbReference type="Google" id="ProtNLM"/>
    </source>
</evidence>
<feature type="transmembrane region" description="Helical" evidence="1">
    <location>
        <begin position="228"/>
        <end position="250"/>
    </location>
</feature>
<proteinExistence type="predicted"/>
<organism evidence="2 3">
    <name type="scientific">Urechidicola croceus</name>
    <dbReference type="NCBI Taxonomy" id="1850246"/>
    <lineage>
        <taxon>Bacteria</taxon>
        <taxon>Pseudomonadati</taxon>
        <taxon>Bacteroidota</taxon>
        <taxon>Flavobacteriia</taxon>
        <taxon>Flavobacteriales</taxon>
        <taxon>Flavobacteriaceae</taxon>
        <taxon>Urechidicola</taxon>
    </lineage>
</organism>
<gene>
    <name evidence="2" type="ORF">LPB138_09085</name>
</gene>
<feature type="transmembrane region" description="Helical" evidence="1">
    <location>
        <begin position="262"/>
        <end position="285"/>
    </location>
</feature>
<dbReference type="RefSeq" id="WP_070236985.1">
    <property type="nucleotide sequence ID" value="NZ_CP017478.1"/>
</dbReference>
<keyword evidence="1" id="KW-0472">Membrane</keyword>
<dbReference type="Pfam" id="PF12412">
    <property type="entry name" value="DUF3667"/>
    <property type="match status" value="1"/>
</dbReference>
<sequence>MKLRKKKVPKLKNLECLNCKKPLDSDDIYCSYCGQKNVNKLSFQSFLNQLVSGLFSYDSRFWKTFIPLIFKPGKVSKQYIEGKRARFVNPFRLYLNVSILFFLILGISNKTTFQDGVNDAEVLNDSINNKSITTLNNGLKFSEKIVDSNYVYHIKTKKFDEISFGNKLNDLSVFIEKNPQIKDSQKALETLGYPITFRNGIIFNIIKNTKTNIKTLEADSGSTFIKKILSYLSIALFIFLPLFTLFLKLLYWRKKMNYMEHLVFVFHVQTVFFLLMIIFTLISLITKNDSIQAIYLLLFLVYLFIALRRFYGQGKLKTTIKFILLNLIYFLLGAIGISIVSAIALIA</sequence>
<dbReference type="STRING" id="1850246.LPB138_09085"/>
<evidence type="ECO:0000256" key="1">
    <source>
        <dbReference type="SAM" id="Phobius"/>
    </source>
</evidence>
<dbReference type="Proteomes" id="UP000176050">
    <property type="component" value="Chromosome"/>
</dbReference>
<dbReference type="OrthoDB" id="675873at2"/>
<dbReference type="InterPro" id="IPR022134">
    <property type="entry name" value="DUF3667"/>
</dbReference>
<accession>A0A1D8P8F4</accession>
<evidence type="ECO:0000313" key="3">
    <source>
        <dbReference type="Proteomes" id="UP000176050"/>
    </source>
</evidence>
<feature type="transmembrane region" description="Helical" evidence="1">
    <location>
        <begin position="291"/>
        <end position="311"/>
    </location>
</feature>
<dbReference type="AlphaFoldDB" id="A0A1D8P8F4"/>
<dbReference type="EMBL" id="CP017478">
    <property type="protein sequence ID" value="AOW20821.1"/>
    <property type="molecule type" value="Genomic_DNA"/>
</dbReference>
<reference evidence="2 3" key="1">
    <citation type="submission" date="2016-10" db="EMBL/GenBank/DDBJ databases">
        <title>Lutibacter sp. LPB0138, isolated from marine gastropod.</title>
        <authorList>
            <person name="Kim E."/>
            <person name="Yi H."/>
        </authorList>
    </citation>
    <scope>NUCLEOTIDE SEQUENCE [LARGE SCALE GENOMIC DNA]</scope>
    <source>
        <strain evidence="2 3">LPB0138</strain>
    </source>
</reference>
<evidence type="ECO:0000313" key="2">
    <source>
        <dbReference type="EMBL" id="AOW20821.1"/>
    </source>
</evidence>
<keyword evidence="1" id="KW-1133">Transmembrane helix</keyword>
<dbReference type="KEGG" id="lul:LPB138_09085"/>